<gene>
    <name evidence="2" type="ORF">PGT21_017312</name>
</gene>
<dbReference type="Proteomes" id="UP000324748">
    <property type="component" value="Unassembled WGS sequence"/>
</dbReference>
<evidence type="ECO:0000313" key="3">
    <source>
        <dbReference type="Proteomes" id="UP000324748"/>
    </source>
</evidence>
<evidence type="ECO:0000256" key="1">
    <source>
        <dbReference type="SAM" id="MobiDB-lite"/>
    </source>
</evidence>
<feature type="compositionally biased region" description="Low complexity" evidence="1">
    <location>
        <begin position="1"/>
        <end position="15"/>
    </location>
</feature>
<protein>
    <submittedName>
        <fullName evidence="2">Uncharacterized protein</fullName>
    </submittedName>
</protein>
<comment type="caution">
    <text evidence="2">The sequence shown here is derived from an EMBL/GenBank/DDBJ whole genome shotgun (WGS) entry which is preliminary data.</text>
</comment>
<evidence type="ECO:0000313" key="2">
    <source>
        <dbReference type="EMBL" id="KAA1069236.1"/>
    </source>
</evidence>
<feature type="region of interest" description="Disordered" evidence="1">
    <location>
        <begin position="1"/>
        <end position="76"/>
    </location>
</feature>
<feature type="compositionally biased region" description="Polar residues" evidence="1">
    <location>
        <begin position="59"/>
        <end position="70"/>
    </location>
</feature>
<sequence>MNHNTSSSSGGNNSGHPMNLPAGSIQASQPTRLASGIHHAPYSGHNPHITDCSRGHDLSVTQDQSGTQVPHGSGQIDPSLAHPRQIPAGQDHPGAMFANNPREQSMYYSSHQPMVYSGPPHMGYPAAINYGTTATPFHHSAPAYTIHPHNPYLAPPHLQLAPMHPPVPQYYHHPFFHMYPPQHAPISFAHNAHPNYWPLETNLQNPAVNYGSHPGRAVRSHPSQIAYAPHDPINVGFQSNRTYKSCQEPSDHPVQFGPRPVQLKRPHGPGDITTQDPAALKRSNLQHPAAYKRSNSDQRNLVDPAGDWENACWDLGDPTANFQEVQSSFVPPVPEDISPLPLAPVDALQSAPAGNLALDNFLSSNMQAPDVAAHPEQHVTVGIKTNHLDPGTASPGQPDIPLIDSTLTGLPDLDMAGENLMDVKAGKSISDQPMEASSSAVRLENDAGIASDGVLKSADVDNFDFTAGSR</sequence>
<keyword evidence="3" id="KW-1185">Reference proteome</keyword>
<dbReference type="EMBL" id="VSWC01000183">
    <property type="protein sequence ID" value="KAA1069236.1"/>
    <property type="molecule type" value="Genomic_DNA"/>
</dbReference>
<reference evidence="2 3" key="1">
    <citation type="submission" date="2019-05" db="EMBL/GenBank/DDBJ databases">
        <title>Emergence of the Ug99 lineage of the wheat stem rust pathogen through somatic hybridization.</title>
        <authorList>
            <person name="Li F."/>
            <person name="Upadhyaya N.M."/>
            <person name="Sperschneider J."/>
            <person name="Matny O."/>
            <person name="Nguyen-Phuc H."/>
            <person name="Mago R."/>
            <person name="Raley C."/>
            <person name="Miller M.E."/>
            <person name="Silverstein K.A.T."/>
            <person name="Henningsen E."/>
            <person name="Hirsch C.D."/>
            <person name="Visser B."/>
            <person name="Pretorius Z.A."/>
            <person name="Steffenson B.J."/>
            <person name="Schwessinger B."/>
            <person name="Dodds P.N."/>
            <person name="Figueroa M."/>
        </authorList>
    </citation>
    <scope>NUCLEOTIDE SEQUENCE [LARGE SCALE GENOMIC DNA]</scope>
    <source>
        <strain evidence="2">21-0</strain>
    </source>
</reference>
<organism evidence="2 3">
    <name type="scientific">Puccinia graminis f. sp. tritici</name>
    <dbReference type="NCBI Taxonomy" id="56615"/>
    <lineage>
        <taxon>Eukaryota</taxon>
        <taxon>Fungi</taxon>
        <taxon>Dikarya</taxon>
        <taxon>Basidiomycota</taxon>
        <taxon>Pucciniomycotina</taxon>
        <taxon>Pucciniomycetes</taxon>
        <taxon>Pucciniales</taxon>
        <taxon>Pucciniaceae</taxon>
        <taxon>Puccinia</taxon>
    </lineage>
</organism>
<accession>A0A5B0LYT9</accession>
<name>A0A5B0LYT9_PUCGR</name>
<dbReference type="AlphaFoldDB" id="A0A5B0LYT9"/>
<proteinExistence type="predicted"/>
<dbReference type="OrthoDB" id="10403212at2759"/>